<dbReference type="AlphaFoldDB" id="A0A8S9MJR4"/>
<dbReference type="EMBL" id="QGKW02000007">
    <property type="protein sequence ID" value="KAF2619252.1"/>
    <property type="molecule type" value="Genomic_DNA"/>
</dbReference>
<accession>A0A8S9MJR4</accession>
<evidence type="ECO:0000313" key="4">
    <source>
        <dbReference type="Proteomes" id="UP000712281"/>
    </source>
</evidence>
<protein>
    <recommendedName>
        <fullName evidence="2">CWZF3/5/7 THD domain-containing protein</fullName>
    </recommendedName>
</protein>
<name>A0A8S9MJR4_BRACR</name>
<comment type="caution">
    <text evidence="3">The sequence shown here is derived from an EMBL/GenBank/DDBJ whole genome shotgun (WGS) entry which is preliminary data.</text>
</comment>
<feature type="region of interest" description="Disordered" evidence="1">
    <location>
        <begin position="1"/>
        <end position="40"/>
    </location>
</feature>
<feature type="domain" description="CWZF3/5/7 THD" evidence="2">
    <location>
        <begin position="105"/>
        <end position="200"/>
    </location>
</feature>
<sequence>MISVSSSDARNEIGLGFGGGIEEEDMEMDEDEEEESTHSYVSCVDPDDEKLENVLGHFQKDFEGGVSAENLGAKYGGYGSFLSMYQRSPACKSPPQVTLVAEKVALSTPVRSSPKVTGNHVLSSGNHSSLSQLLTFSQNVSLAMDASRKAQTAFAVAKGKSSDTRYSSNGITSIKRAIDFSFQDMEKLVHAVRLAMESINR</sequence>
<dbReference type="InterPro" id="IPR056406">
    <property type="entry name" value="THD_CWZF3/5/7"/>
</dbReference>
<reference evidence="3" key="1">
    <citation type="submission" date="2019-12" db="EMBL/GenBank/DDBJ databases">
        <title>Genome sequencing and annotation of Brassica cretica.</title>
        <authorList>
            <person name="Studholme D.J."/>
            <person name="Sarris P.F."/>
        </authorList>
    </citation>
    <scope>NUCLEOTIDE SEQUENCE</scope>
    <source>
        <strain evidence="3">PFS-001/15</strain>
        <tissue evidence="3">Leaf</tissue>
    </source>
</reference>
<proteinExistence type="predicted"/>
<feature type="compositionally biased region" description="Acidic residues" evidence="1">
    <location>
        <begin position="21"/>
        <end position="35"/>
    </location>
</feature>
<dbReference type="Proteomes" id="UP000712281">
    <property type="component" value="Unassembled WGS sequence"/>
</dbReference>
<gene>
    <name evidence="3" type="ORF">F2Q68_00042843</name>
</gene>
<evidence type="ECO:0000256" key="1">
    <source>
        <dbReference type="SAM" id="MobiDB-lite"/>
    </source>
</evidence>
<evidence type="ECO:0000259" key="2">
    <source>
        <dbReference type="Pfam" id="PF24756"/>
    </source>
</evidence>
<dbReference type="PANTHER" id="PTHR46524:SF16">
    <property type="entry name" value="CW-TYPE DOMAIN-CONTAINING PROTEIN"/>
    <property type="match status" value="1"/>
</dbReference>
<dbReference type="PANTHER" id="PTHR46524">
    <property type="entry name" value="CW-TYPE ZINC FINGER"/>
    <property type="match status" value="1"/>
</dbReference>
<dbReference type="InterPro" id="IPR055300">
    <property type="entry name" value="CWZF3/5/7"/>
</dbReference>
<evidence type="ECO:0000313" key="3">
    <source>
        <dbReference type="EMBL" id="KAF2619252.1"/>
    </source>
</evidence>
<dbReference type="Pfam" id="PF24756">
    <property type="entry name" value="THD_CWZF3-5-7"/>
    <property type="match status" value="1"/>
</dbReference>
<organism evidence="3 4">
    <name type="scientific">Brassica cretica</name>
    <name type="common">Mustard</name>
    <dbReference type="NCBI Taxonomy" id="69181"/>
    <lineage>
        <taxon>Eukaryota</taxon>
        <taxon>Viridiplantae</taxon>
        <taxon>Streptophyta</taxon>
        <taxon>Embryophyta</taxon>
        <taxon>Tracheophyta</taxon>
        <taxon>Spermatophyta</taxon>
        <taxon>Magnoliopsida</taxon>
        <taxon>eudicotyledons</taxon>
        <taxon>Gunneridae</taxon>
        <taxon>Pentapetalae</taxon>
        <taxon>rosids</taxon>
        <taxon>malvids</taxon>
        <taxon>Brassicales</taxon>
        <taxon>Brassicaceae</taxon>
        <taxon>Brassiceae</taxon>
        <taxon>Brassica</taxon>
    </lineage>
</organism>